<reference evidence="2 3" key="1">
    <citation type="journal article" date="2011" name="Cell">
        <title>Insight into structure and assembly of the nuclear pore complex by utilizing the genome of a eukaryotic thermophile.</title>
        <authorList>
            <person name="Amlacher S."/>
            <person name="Sarges P."/>
            <person name="Flemming D."/>
            <person name="van Noort V."/>
            <person name="Kunze R."/>
            <person name="Devos D.P."/>
            <person name="Arumugam M."/>
            <person name="Bork P."/>
            <person name="Hurt E."/>
        </authorList>
    </citation>
    <scope>NUCLEOTIDE SEQUENCE [LARGE SCALE GENOMIC DNA]</scope>
    <source>
        <strain evidence="3">DSM 1495 / CBS 144.50 / IMI 039719</strain>
    </source>
</reference>
<dbReference type="KEGG" id="cthr:CTHT_0056190"/>
<name>G0SC73_CHATD</name>
<feature type="compositionally biased region" description="Pro residues" evidence="1">
    <location>
        <begin position="55"/>
        <end position="64"/>
    </location>
</feature>
<dbReference type="Proteomes" id="UP000008066">
    <property type="component" value="Unassembled WGS sequence"/>
</dbReference>
<dbReference type="AlphaFoldDB" id="G0SC73"/>
<feature type="compositionally biased region" description="Polar residues" evidence="1">
    <location>
        <begin position="34"/>
        <end position="49"/>
    </location>
</feature>
<dbReference type="HOGENOM" id="CLU_1586281_0_0_1"/>
<feature type="region of interest" description="Disordered" evidence="1">
    <location>
        <begin position="34"/>
        <end position="118"/>
    </location>
</feature>
<sequence length="168" mass="18228">MADEENRDQPIWFWAHSIKCWVLRAYNPNPDANGSQPYSLHSHPMPTTLSTPADTVPPDPPPTDKPSSGSLGCPAAENGRHVRTPDRSRGPPVSDASTRPTRCAARPPPDENSSRRSVGSVSVIQRAVVHFGNLGLSTIYGELFQRISGPSNKTSQLRGTTALKMTTF</sequence>
<protein>
    <submittedName>
        <fullName evidence="2">Uncharacterized protein</fullName>
    </submittedName>
</protein>
<evidence type="ECO:0000313" key="2">
    <source>
        <dbReference type="EMBL" id="EGS18999.1"/>
    </source>
</evidence>
<accession>G0SC73</accession>
<evidence type="ECO:0000256" key="1">
    <source>
        <dbReference type="SAM" id="MobiDB-lite"/>
    </source>
</evidence>
<proteinExistence type="predicted"/>
<feature type="compositionally biased region" description="Basic and acidic residues" evidence="1">
    <location>
        <begin position="78"/>
        <end position="89"/>
    </location>
</feature>
<dbReference type="GeneID" id="18259657"/>
<evidence type="ECO:0000313" key="3">
    <source>
        <dbReference type="Proteomes" id="UP000008066"/>
    </source>
</evidence>
<organism evidence="3">
    <name type="scientific">Chaetomium thermophilum (strain DSM 1495 / CBS 144.50 / IMI 039719)</name>
    <name type="common">Thermochaetoides thermophila</name>
    <dbReference type="NCBI Taxonomy" id="759272"/>
    <lineage>
        <taxon>Eukaryota</taxon>
        <taxon>Fungi</taxon>
        <taxon>Dikarya</taxon>
        <taxon>Ascomycota</taxon>
        <taxon>Pezizomycotina</taxon>
        <taxon>Sordariomycetes</taxon>
        <taxon>Sordariomycetidae</taxon>
        <taxon>Sordariales</taxon>
        <taxon>Chaetomiaceae</taxon>
        <taxon>Thermochaetoides</taxon>
    </lineage>
</organism>
<gene>
    <name evidence="2" type="ORF">CTHT_0056190</name>
</gene>
<dbReference type="EMBL" id="GL988045">
    <property type="protein sequence ID" value="EGS18999.1"/>
    <property type="molecule type" value="Genomic_DNA"/>
</dbReference>
<dbReference type="RefSeq" id="XP_006695944.1">
    <property type="nucleotide sequence ID" value="XM_006695881.1"/>
</dbReference>
<keyword evidence="3" id="KW-1185">Reference proteome</keyword>